<dbReference type="Gene3D" id="2.30.30.40">
    <property type="entry name" value="SH3 Domains"/>
    <property type="match status" value="1"/>
</dbReference>
<keyword evidence="5" id="KW-1185">Reference proteome</keyword>
<feature type="compositionally biased region" description="Pro residues" evidence="1">
    <location>
        <begin position="75"/>
        <end position="89"/>
    </location>
</feature>
<dbReference type="InterPro" id="IPR003646">
    <property type="entry name" value="SH3-like_bac-type"/>
</dbReference>
<keyword evidence="2" id="KW-0732">Signal</keyword>
<sequence>MTCRSTTPRHAMPFRAGAAIALLAAIGLATPLAAQVPPSDTPRGPPLRAEPGDWWGDVHRWTGSDETRPRAARPASPPPQSAAAPPPAPRRAAPAPEGGARTAITNANRRSNVRQEPSLNAPVVRSIPPNTLLNVFDEAPDGWYQVGEDAPVGWMHRSAMQRPPAAERP</sequence>
<feature type="domain" description="SH3b" evidence="3">
    <location>
        <begin position="112"/>
        <end position="158"/>
    </location>
</feature>
<dbReference type="Proteomes" id="UP000746741">
    <property type="component" value="Unassembled WGS sequence"/>
</dbReference>
<evidence type="ECO:0000256" key="2">
    <source>
        <dbReference type="SAM" id="SignalP"/>
    </source>
</evidence>
<name>A0ABX1EM04_9PROT</name>
<protein>
    <submittedName>
        <fullName evidence="4">SH3 domain-containing protein</fullName>
    </submittedName>
</protein>
<feature type="signal peptide" evidence="2">
    <location>
        <begin position="1"/>
        <end position="34"/>
    </location>
</feature>
<feature type="chain" id="PRO_5047072188" evidence="2">
    <location>
        <begin position="35"/>
        <end position="169"/>
    </location>
</feature>
<feature type="region of interest" description="Disordered" evidence="1">
    <location>
        <begin position="34"/>
        <end position="126"/>
    </location>
</feature>
<organism evidence="4 5">
    <name type="scientific">Neoroseomonas oryzicola</name>
    <dbReference type="NCBI Taxonomy" id="535904"/>
    <lineage>
        <taxon>Bacteria</taxon>
        <taxon>Pseudomonadati</taxon>
        <taxon>Pseudomonadota</taxon>
        <taxon>Alphaproteobacteria</taxon>
        <taxon>Acetobacterales</taxon>
        <taxon>Acetobacteraceae</taxon>
        <taxon>Neoroseomonas</taxon>
    </lineage>
</organism>
<evidence type="ECO:0000313" key="4">
    <source>
        <dbReference type="EMBL" id="NKE18802.1"/>
    </source>
</evidence>
<dbReference type="EMBL" id="JAAVUP010000005">
    <property type="protein sequence ID" value="NKE18802.1"/>
    <property type="molecule type" value="Genomic_DNA"/>
</dbReference>
<accession>A0ABX1EM04</accession>
<gene>
    <name evidence="4" type="ORF">GWK15_17745</name>
</gene>
<dbReference type="RefSeq" id="WP_168042704.1">
    <property type="nucleotide sequence ID" value="NZ_JAAVUP010000005.1"/>
</dbReference>
<reference evidence="4 5" key="1">
    <citation type="submission" date="2020-02" db="EMBL/GenBank/DDBJ databases">
        <authorList>
            <person name="Sun Q."/>
            <person name="Inoue M."/>
        </authorList>
    </citation>
    <scope>NUCLEOTIDE SEQUENCE [LARGE SCALE GENOMIC DNA]</scope>
    <source>
        <strain evidence="4 5">KCTC 22478</strain>
    </source>
</reference>
<feature type="compositionally biased region" description="Polar residues" evidence="1">
    <location>
        <begin position="103"/>
        <end position="118"/>
    </location>
</feature>
<proteinExistence type="predicted"/>
<dbReference type="Pfam" id="PF08239">
    <property type="entry name" value="SH3_3"/>
    <property type="match status" value="1"/>
</dbReference>
<evidence type="ECO:0000313" key="5">
    <source>
        <dbReference type="Proteomes" id="UP000746741"/>
    </source>
</evidence>
<comment type="caution">
    <text evidence="4">The sequence shown here is derived from an EMBL/GenBank/DDBJ whole genome shotgun (WGS) entry which is preliminary data.</text>
</comment>
<feature type="compositionally biased region" description="Basic and acidic residues" evidence="1">
    <location>
        <begin position="56"/>
        <end position="69"/>
    </location>
</feature>
<evidence type="ECO:0000256" key="1">
    <source>
        <dbReference type="SAM" id="MobiDB-lite"/>
    </source>
</evidence>
<evidence type="ECO:0000259" key="3">
    <source>
        <dbReference type="Pfam" id="PF08239"/>
    </source>
</evidence>